<sequence>MLAYARSRSHSKVAMPTPRKPLRPYSPPNSPADVVISIENEDEQAQNDGIDFTRVHAELERLLEDSLQESDDDQVQEVREAQDCNTNKVYQANTTIDVYSTDRLSRSL</sequence>
<feature type="region of interest" description="Disordered" evidence="1">
    <location>
        <begin position="1"/>
        <end position="33"/>
    </location>
</feature>
<evidence type="ECO:0000313" key="3">
    <source>
        <dbReference type="Proteomes" id="UP000709295"/>
    </source>
</evidence>
<keyword evidence="3" id="KW-1185">Reference proteome</keyword>
<comment type="caution">
    <text evidence="2">The sequence shown here is derived from an EMBL/GenBank/DDBJ whole genome shotgun (WGS) entry which is preliminary data.</text>
</comment>
<accession>A0A8J5IFN1</accession>
<protein>
    <submittedName>
        <fullName evidence="2">Uncharacterized protein</fullName>
    </submittedName>
</protein>
<gene>
    <name evidence="2" type="ORF">JG688_00009800</name>
</gene>
<reference evidence="2" key="1">
    <citation type="submission" date="2021-01" db="EMBL/GenBank/DDBJ databases">
        <title>Phytophthora aleatoria, a newly-described species from Pinus radiata is distinct from Phytophthora cactorum isolates based on comparative genomics.</title>
        <authorList>
            <person name="Mcdougal R."/>
            <person name="Panda P."/>
            <person name="Williams N."/>
            <person name="Studholme D.J."/>
        </authorList>
    </citation>
    <scope>NUCLEOTIDE SEQUENCE</scope>
    <source>
        <strain evidence="2">NZFS 4037</strain>
    </source>
</reference>
<evidence type="ECO:0000313" key="2">
    <source>
        <dbReference type="EMBL" id="KAG6960036.1"/>
    </source>
</evidence>
<organism evidence="2 3">
    <name type="scientific">Phytophthora aleatoria</name>
    <dbReference type="NCBI Taxonomy" id="2496075"/>
    <lineage>
        <taxon>Eukaryota</taxon>
        <taxon>Sar</taxon>
        <taxon>Stramenopiles</taxon>
        <taxon>Oomycota</taxon>
        <taxon>Peronosporomycetes</taxon>
        <taxon>Peronosporales</taxon>
        <taxon>Peronosporaceae</taxon>
        <taxon>Phytophthora</taxon>
    </lineage>
</organism>
<proteinExistence type="predicted"/>
<dbReference type="AlphaFoldDB" id="A0A8J5IFN1"/>
<dbReference type="Proteomes" id="UP000709295">
    <property type="component" value="Unassembled WGS sequence"/>
</dbReference>
<name>A0A8J5IFN1_9STRA</name>
<evidence type="ECO:0000256" key="1">
    <source>
        <dbReference type="SAM" id="MobiDB-lite"/>
    </source>
</evidence>
<dbReference type="EMBL" id="JAENGY010000582">
    <property type="protein sequence ID" value="KAG6960036.1"/>
    <property type="molecule type" value="Genomic_DNA"/>
</dbReference>